<organism evidence="1 2">
    <name type="scientific">Mycena albidolilacea</name>
    <dbReference type="NCBI Taxonomy" id="1033008"/>
    <lineage>
        <taxon>Eukaryota</taxon>
        <taxon>Fungi</taxon>
        <taxon>Dikarya</taxon>
        <taxon>Basidiomycota</taxon>
        <taxon>Agaricomycotina</taxon>
        <taxon>Agaricomycetes</taxon>
        <taxon>Agaricomycetidae</taxon>
        <taxon>Agaricales</taxon>
        <taxon>Marasmiineae</taxon>
        <taxon>Mycenaceae</taxon>
        <taxon>Mycena</taxon>
    </lineage>
</organism>
<evidence type="ECO:0000313" key="2">
    <source>
        <dbReference type="Proteomes" id="UP001218218"/>
    </source>
</evidence>
<keyword evidence="2" id="KW-1185">Reference proteome</keyword>
<dbReference type="Proteomes" id="UP001218218">
    <property type="component" value="Unassembled WGS sequence"/>
</dbReference>
<name>A0AAD6Z2T6_9AGAR</name>
<protein>
    <submittedName>
        <fullName evidence="1">Uncharacterized protein</fullName>
    </submittedName>
</protein>
<proteinExistence type="predicted"/>
<sequence length="231" mass="26208">MVFDWLSAFMEVLRALPAKTLGTYFLLALVYFRMFAEQSTSKNLWGTSARPEGWVEPPSFPNSLSISLLPGSSLSEKEMARTELSRDYHVLRKPKEVRGSECARYTFPIDGEDLPQTVRVNVRHQSLSQLMGRRDPDAERWIVLGGIRPPATYFPTGVDLGEKIIFHQQTWRASPACGLVANKMSIANQQLGAHPLYKINTEPKPGFEKDPDPKKIEFERHPWGSQLGFFL</sequence>
<dbReference type="AlphaFoldDB" id="A0AAD6Z2T6"/>
<comment type="caution">
    <text evidence="1">The sequence shown here is derived from an EMBL/GenBank/DDBJ whole genome shotgun (WGS) entry which is preliminary data.</text>
</comment>
<evidence type="ECO:0000313" key="1">
    <source>
        <dbReference type="EMBL" id="KAJ7304759.1"/>
    </source>
</evidence>
<accession>A0AAD6Z2T6</accession>
<dbReference type="EMBL" id="JARIHO010000099">
    <property type="protein sequence ID" value="KAJ7304759.1"/>
    <property type="molecule type" value="Genomic_DNA"/>
</dbReference>
<reference evidence="1" key="1">
    <citation type="submission" date="2023-03" db="EMBL/GenBank/DDBJ databases">
        <title>Massive genome expansion in bonnet fungi (Mycena s.s.) driven by repeated elements and novel gene families across ecological guilds.</title>
        <authorList>
            <consortium name="Lawrence Berkeley National Laboratory"/>
            <person name="Harder C.B."/>
            <person name="Miyauchi S."/>
            <person name="Viragh M."/>
            <person name="Kuo A."/>
            <person name="Thoen E."/>
            <person name="Andreopoulos B."/>
            <person name="Lu D."/>
            <person name="Skrede I."/>
            <person name="Drula E."/>
            <person name="Henrissat B."/>
            <person name="Morin E."/>
            <person name="Kohler A."/>
            <person name="Barry K."/>
            <person name="LaButti K."/>
            <person name="Morin E."/>
            <person name="Salamov A."/>
            <person name="Lipzen A."/>
            <person name="Mereny Z."/>
            <person name="Hegedus B."/>
            <person name="Baldrian P."/>
            <person name="Stursova M."/>
            <person name="Weitz H."/>
            <person name="Taylor A."/>
            <person name="Grigoriev I.V."/>
            <person name="Nagy L.G."/>
            <person name="Martin F."/>
            <person name="Kauserud H."/>
        </authorList>
    </citation>
    <scope>NUCLEOTIDE SEQUENCE</scope>
    <source>
        <strain evidence="1">CBHHK002</strain>
    </source>
</reference>
<gene>
    <name evidence="1" type="ORF">DFH08DRAFT_825324</name>
</gene>